<dbReference type="PROSITE" id="PS51257">
    <property type="entry name" value="PROKAR_LIPOPROTEIN"/>
    <property type="match status" value="1"/>
</dbReference>
<gene>
    <name evidence="2" type="ORF">LZ11_02075</name>
</gene>
<keyword evidence="3" id="KW-1185">Reference proteome</keyword>
<feature type="coiled-coil region" evidence="1">
    <location>
        <begin position="34"/>
        <end position="68"/>
    </location>
</feature>
<comment type="caution">
    <text evidence="2">The sequence shown here is derived from an EMBL/GenBank/DDBJ whole genome shotgun (WGS) entry which is preliminary data.</text>
</comment>
<dbReference type="EMBL" id="VNHO01000027">
    <property type="protein sequence ID" value="TYP50346.1"/>
    <property type="molecule type" value="Genomic_DNA"/>
</dbReference>
<organism evidence="2 3">
    <name type="scientific">Thermosediminibacter litoriperuensis</name>
    <dbReference type="NCBI Taxonomy" id="291989"/>
    <lineage>
        <taxon>Bacteria</taxon>
        <taxon>Bacillati</taxon>
        <taxon>Bacillota</taxon>
        <taxon>Clostridia</taxon>
        <taxon>Thermosediminibacterales</taxon>
        <taxon>Thermosediminibacteraceae</taxon>
        <taxon>Thermosediminibacter</taxon>
    </lineage>
</organism>
<sequence>MKKFVLRVIIFSFFILLLGGCKGPPSNQVVPREGVNVGEEIKKLENKILELEEELRSKEIDINYLKEERLL</sequence>
<evidence type="ECO:0000313" key="2">
    <source>
        <dbReference type="EMBL" id="TYP50346.1"/>
    </source>
</evidence>
<protein>
    <submittedName>
        <fullName evidence="2">Uncharacterized protein</fullName>
    </submittedName>
</protein>
<accession>A0A5S5AJ10</accession>
<reference evidence="2 3" key="1">
    <citation type="submission" date="2019-07" db="EMBL/GenBank/DDBJ databases">
        <title>Genomic Encyclopedia of Type Strains, Phase I: the one thousand microbial genomes (KMG-I) project.</title>
        <authorList>
            <person name="Kyrpides N."/>
        </authorList>
    </citation>
    <scope>NUCLEOTIDE SEQUENCE [LARGE SCALE GENOMIC DNA]</scope>
    <source>
        <strain evidence="2 3">DSM 16647</strain>
    </source>
</reference>
<keyword evidence="1" id="KW-0175">Coiled coil</keyword>
<evidence type="ECO:0000256" key="1">
    <source>
        <dbReference type="SAM" id="Coils"/>
    </source>
</evidence>
<dbReference type="AlphaFoldDB" id="A0A5S5AJ10"/>
<dbReference type="Proteomes" id="UP000322294">
    <property type="component" value="Unassembled WGS sequence"/>
</dbReference>
<dbReference type="RefSeq" id="WP_148867766.1">
    <property type="nucleotide sequence ID" value="NZ_VNHO01000027.1"/>
</dbReference>
<name>A0A5S5AJ10_9FIRM</name>
<evidence type="ECO:0000313" key="3">
    <source>
        <dbReference type="Proteomes" id="UP000322294"/>
    </source>
</evidence>
<proteinExistence type="predicted"/>